<keyword evidence="3" id="KW-1185">Reference proteome</keyword>
<name>A0A225AGK7_TALAT</name>
<comment type="caution">
    <text evidence="2">The sequence shown here is derived from an EMBL/GenBank/DDBJ whole genome shotgun (WGS) entry which is preliminary data.</text>
</comment>
<proteinExistence type="predicted"/>
<dbReference type="STRING" id="1441469.A0A225AGK7"/>
<evidence type="ECO:0000313" key="2">
    <source>
        <dbReference type="EMBL" id="OKL58303.1"/>
    </source>
</evidence>
<gene>
    <name evidence="2" type="ORF">UA08_06610</name>
</gene>
<reference evidence="2 3" key="1">
    <citation type="submission" date="2015-06" db="EMBL/GenBank/DDBJ databases">
        <title>Talaromyces atroroseus IBT 11181 draft genome.</title>
        <authorList>
            <person name="Rasmussen K.B."/>
            <person name="Rasmussen S."/>
            <person name="Petersen B."/>
            <person name="Sicheritz-Ponten T."/>
            <person name="Mortensen U.H."/>
            <person name="Thrane U."/>
        </authorList>
    </citation>
    <scope>NUCLEOTIDE SEQUENCE [LARGE SCALE GENOMIC DNA]</scope>
    <source>
        <strain evidence="2 3">IBT 11181</strain>
    </source>
</reference>
<dbReference type="AlphaFoldDB" id="A0A225AGK7"/>
<dbReference type="RefSeq" id="XP_020118424.1">
    <property type="nucleotide sequence ID" value="XM_020268906.1"/>
</dbReference>
<feature type="region of interest" description="Disordered" evidence="1">
    <location>
        <begin position="98"/>
        <end position="186"/>
    </location>
</feature>
<accession>A0A225AGK7</accession>
<evidence type="ECO:0000256" key="1">
    <source>
        <dbReference type="SAM" id="MobiDB-lite"/>
    </source>
</evidence>
<sequence>MNRRPNSAVSIQRGCPLHASAAAVMNPLSHTFRRACVKSYAGFAAANNRNRLQATARRCYAQAHDEKKRSDIPWLAISVAVTVPAVIYLLRAGPEETQHGAFPKRPLVKKPEEGVEPQSRRDPADVIKPPKSFEGESGAQTTKQQGLTNKETQHPYLYAPGKSEKPEGITDSSKVMGTVSPARGKE</sequence>
<dbReference type="EMBL" id="LFMY01000010">
    <property type="protein sequence ID" value="OKL58303.1"/>
    <property type="molecule type" value="Genomic_DNA"/>
</dbReference>
<dbReference type="GeneID" id="31006365"/>
<dbReference type="Proteomes" id="UP000214365">
    <property type="component" value="Unassembled WGS sequence"/>
</dbReference>
<protein>
    <submittedName>
        <fullName evidence="2">Uncharacterized protein</fullName>
    </submittedName>
</protein>
<organism evidence="2 3">
    <name type="scientific">Talaromyces atroroseus</name>
    <dbReference type="NCBI Taxonomy" id="1441469"/>
    <lineage>
        <taxon>Eukaryota</taxon>
        <taxon>Fungi</taxon>
        <taxon>Dikarya</taxon>
        <taxon>Ascomycota</taxon>
        <taxon>Pezizomycotina</taxon>
        <taxon>Eurotiomycetes</taxon>
        <taxon>Eurotiomycetidae</taxon>
        <taxon>Eurotiales</taxon>
        <taxon>Trichocomaceae</taxon>
        <taxon>Talaromyces</taxon>
        <taxon>Talaromyces sect. Trachyspermi</taxon>
    </lineage>
</organism>
<feature type="compositionally biased region" description="Basic and acidic residues" evidence="1">
    <location>
        <begin position="109"/>
        <end position="125"/>
    </location>
</feature>
<feature type="compositionally biased region" description="Polar residues" evidence="1">
    <location>
        <begin position="138"/>
        <end position="150"/>
    </location>
</feature>
<evidence type="ECO:0000313" key="3">
    <source>
        <dbReference type="Proteomes" id="UP000214365"/>
    </source>
</evidence>
<dbReference type="OrthoDB" id="4590707at2759"/>